<accession>H5SH63</accession>
<dbReference type="AlphaFoldDB" id="H5SH63"/>
<reference evidence="2" key="1">
    <citation type="journal article" date="2005" name="Environ. Microbiol.">
        <title>Genetic and functional properties of uncultivated thermophilic crenarchaeotes from a subsurface gold mine as revealed by analysis of genome fragments.</title>
        <authorList>
            <person name="Nunoura T."/>
            <person name="Hirayama H."/>
            <person name="Takami H."/>
            <person name="Oida H."/>
            <person name="Nishi S."/>
            <person name="Shimamura S."/>
            <person name="Suzuki Y."/>
            <person name="Inagaki F."/>
            <person name="Takai K."/>
            <person name="Nealson K.H."/>
            <person name="Horikoshi K."/>
        </authorList>
    </citation>
    <scope>NUCLEOTIDE SEQUENCE</scope>
</reference>
<reference evidence="2" key="2">
    <citation type="journal article" date="2012" name="PLoS ONE">
        <title>A Deeply Branching Thermophilic Bacterium with an Ancient Acetyl-CoA Pathway Dominates a Subsurface Ecosystem.</title>
        <authorList>
            <person name="Takami H."/>
            <person name="Noguchi H."/>
            <person name="Takaki Y."/>
            <person name="Uchiyama I."/>
            <person name="Toyoda A."/>
            <person name="Nishi S."/>
            <person name="Chee G.-J."/>
            <person name="Arai W."/>
            <person name="Nunoura T."/>
            <person name="Itoh T."/>
            <person name="Hattori M."/>
            <person name="Takai K."/>
        </authorList>
    </citation>
    <scope>NUCLEOTIDE SEQUENCE</scope>
</reference>
<dbReference type="EMBL" id="AP011719">
    <property type="protein sequence ID" value="BAL55499.1"/>
    <property type="molecule type" value="Genomic_DNA"/>
</dbReference>
<gene>
    <name evidence="2" type="ORF">HGMM_F28D03C06</name>
</gene>
<name>H5SH63_9BACT</name>
<evidence type="ECO:0000256" key="1">
    <source>
        <dbReference type="SAM" id="SignalP"/>
    </source>
</evidence>
<feature type="chain" id="PRO_5003597540" evidence="1">
    <location>
        <begin position="31"/>
        <end position="381"/>
    </location>
</feature>
<keyword evidence="1" id="KW-0732">Signal</keyword>
<feature type="signal peptide" evidence="1">
    <location>
        <begin position="1"/>
        <end position="30"/>
    </location>
</feature>
<dbReference type="Gene3D" id="1.10.1130.10">
    <property type="entry name" value="Flavocytochrome C3, Chain A"/>
    <property type="match status" value="1"/>
</dbReference>
<evidence type="ECO:0000313" key="2">
    <source>
        <dbReference type="EMBL" id="BAL55499.1"/>
    </source>
</evidence>
<dbReference type="SUPFAM" id="SSF48695">
    <property type="entry name" value="Multiheme cytochromes"/>
    <property type="match status" value="2"/>
</dbReference>
<sequence>MRKRSYIKLFAVCGVLLFFAVALMFGRSSAAAPQGNPASEWARSKHANRETAIAEATVEQRGTTAAHCGRCHSEQGFLAWLPQLLAGDPGFIKKPDGSAADVEYLRSLGLTVDRVQPITCRTCHGEDFEPRIRDNTPMLPAGFDAWAVGEGALCMTCHNTRNGRIQWDAADPGRYTAPHESAQADVIMGKNSFFLNDTVDRASAHALFTSDSCVTCHLVLGKNGHTFEPSETVCVNCHGPSMTIQFVQKPIEALLDQVKAAIERRILAVRDQIGVVRKWDPATDQYTDNFPLDGRQITKVAEILSIHGQIAFRFTLADGQEVYARAGEIWDKPGGQRVFATSDPIIRACWNYLLIEHDGSLGVHNPSFARDVLTATLNALR</sequence>
<organism evidence="2">
    <name type="scientific">uncultured Acidobacteriota bacterium</name>
    <dbReference type="NCBI Taxonomy" id="171953"/>
    <lineage>
        <taxon>Bacteria</taxon>
        <taxon>Pseudomonadati</taxon>
        <taxon>Acidobacteriota</taxon>
        <taxon>environmental samples</taxon>
    </lineage>
</organism>
<proteinExistence type="predicted"/>
<dbReference type="InterPro" id="IPR036280">
    <property type="entry name" value="Multihaem_cyt_sf"/>
</dbReference>
<dbReference type="CDD" id="cd08168">
    <property type="entry name" value="Cytochrom_C3"/>
    <property type="match status" value="1"/>
</dbReference>
<protein>
    <submittedName>
        <fullName evidence="2">Uncharacterized protein</fullName>
    </submittedName>
</protein>